<keyword evidence="1 6" id="KW-0963">Cytoplasm</keyword>
<dbReference type="GO" id="GO:0070043">
    <property type="term" value="F:rRNA (guanine-N7-)-methyltransferase activity"/>
    <property type="evidence" value="ECO:0007669"/>
    <property type="project" value="UniProtKB-UniRule"/>
</dbReference>
<evidence type="ECO:0000313" key="7">
    <source>
        <dbReference type="EMBL" id="GAM00988.1"/>
    </source>
</evidence>
<dbReference type="EC" id="2.1.1.170" evidence="6"/>
<comment type="subcellular location">
    <subcellularLocation>
        <location evidence="6">Cytoplasm</location>
    </subcellularLocation>
</comment>
<dbReference type="Pfam" id="PF02527">
    <property type="entry name" value="GidB"/>
    <property type="match status" value="1"/>
</dbReference>
<comment type="function">
    <text evidence="6">Specifically methylates the N7 position of guanine in position 527 of 16S rRNA.</text>
</comment>
<keyword evidence="8" id="KW-1185">Reference proteome</keyword>
<sequence>MNEDQARDWAVRHFGEEAAARIDWFLDRVVVENDQQNLVSPSTIGTIWSRHAVDSAQLIPMADRADGQWIDIGTGGGFPGMIVAIAWPGRVALVEPRKKRAEFLQECVDGLGMGDRVTVHAAKIEAVPLQADIISARAVATVENLLRAAAHCGKQETRWLLPRGRLDEREIKTLKRQWRFVFHVEHSITSAESSIVILDRVEAR</sequence>
<dbReference type="InterPro" id="IPR003682">
    <property type="entry name" value="rRNA_ssu_MeTfrase_G"/>
</dbReference>
<feature type="binding site" evidence="6">
    <location>
        <position position="137"/>
    </location>
    <ligand>
        <name>S-adenosyl-L-methionine</name>
        <dbReference type="ChEBI" id="CHEBI:59789"/>
    </ligand>
</feature>
<dbReference type="AlphaFoldDB" id="A0A0A1W6M3"/>
<dbReference type="InterPro" id="IPR029063">
    <property type="entry name" value="SAM-dependent_MTases_sf"/>
</dbReference>
<evidence type="ECO:0000256" key="3">
    <source>
        <dbReference type="ARBA" id="ARBA00022603"/>
    </source>
</evidence>
<keyword evidence="4 6" id="KW-0808">Transferase</keyword>
<feature type="binding site" evidence="6">
    <location>
        <begin position="124"/>
        <end position="125"/>
    </location>
    <ligand>
        <name>S-adenosyl-L-methionine</name>
        <dbReference type="ChEBI" id="CHEBI:59789"/>
    </ligand>
</feature>
<evidence type="ECO:0000256" key="4">
    <source>
        <dbReference type="ARBA" id="ARBA00022679"/>
    </source>
</evidence>
<protein>
    <recommendedName>
        <fullName evidence="6">Ribosomal RNA small subunit methyltransferase G</fullName>
        <ecNumber evidence="6">2.1.1.170</ecNumber>
    </recommendedName>
    <alternativeName>
        <fullName evidence="6">16S rRNA 7-methylguanosine methyltransferase</fullName>
        <shortName evidence="6">16S rRNA m7G methyltransferase</shortName>
    </alternativeName>
</protein>
<comment type="caution">
    <text evidence="7">The sequence shown here is derived from an EMBL/GenBank/DDBJ whole genome shotgun (WGS) entry which is preliminary data.</text>
</comment>
<feature type="binding site" evidence="6">
    <location>
        <position position="73"/>
    </location>
    <ligand>
        <name>S-adenosyl-L-methionine</name>
        <dbReference type="ChEBI" id="CHEBI:59789"/>
    </ligand>
</feature>
<accession>A0A0A1W6M3</accession>
<comment type="catalytic activity">
    <reaction evidence="6">
        <text>guanosine(527) in 16S rRNA + S-adenosyl-L-methionine = N(7)-methylguanosine(527) in 16S rRNA + S-adenosyl-L-homocysteine</text>
        <dbReference type="Rhea" id="RHEA:42732"/>
        <dbReference type="Rhea" id="RHEA-COMP:10209"/>
        <dbReference type="Rhea" id="RHEA-COMP:10210"/>
        <dbReference type="ChEBI" id="CHEBI:57856"/>
        <dbReference type="ChEBI" id="CHEBI:59789"/>
        <dbReference type="ChEBI" id="CHEBI:74269"/>
        <dbReference type="ChEBI" id="CHEBI:74480"/>
        <dbReference type="EC" id="2.1.1.170"/>
    </reaction>
</comment>
<evidence type="ECO:0000256" key="6">
    <source>
        <dbReference type="HAMAP-Rule" id="MF_00074"/>
    </source>
</evidence>
<keyword evidence="3 6" id="KW-0489">Methyltransferase</keyword>
<evidence type="ECO:0000313" key="8">
    <source>
        <dbReference type="Proteomes" id="UP000032305"/>
    </source>
</evidence>
<dbReference type="SUPFAM" id="SSF53335">
    <property type="entry name" value="S-adenosyl-L-methionine-dependent methyltransferases"/>
    <property type="match status" value="1"/>
</dbReference>
<dbReference type="PANTHER" id="PTHR31760">
    <property type="entry name" value="S-ADENOSYL-L-METHIONINE-DEPENDENT METHYLTRANSFERASES SUPERFAMILY PROTEIN"/>
    <property type="match status" value="1"/>
</dbReference>
<dbReference type="RefSeq" id="WP_042486890.1">
    <property type="nucleotide sequence ID" value="NZ_BBPI01000043.1"/>
</dbReference>
<keyword evidence="5 6" id="KW-0949">S-adenosyl-L-methionine</keyword>
<feature type="binding site" evidence="6">
    <location>
        <position position="78"/>
    </location>
    <ligand>
        <name>S-adenosyl-L-methionine</name>
        <dbReference type="ChEBI" id="CHEBI:59789"/>
    </ligand>
</feature>
<dbReference type="OrthoDB" id="9808773at2"/>
<dbReference type="CDD" id="cd02440">
    <property type="entry name" value="AdoMet_MTases"/>
    <property type="match status" value="1"/>
</dbReference>
<evidence type="ECO:0000256" key="5">
    <source>
        <dbReference type="ARBA" id="ARBA00022691"/>
    </source>
</evidence>
<dbReference type="EMBL" id="BBPI01000043">
    <property type="protein sequence ID" value="GAM00988.1"/>
    <property type="molecule type" value="Genomic_DNA"/>
</dbReference>
<evidence type="ECO:0000256" key="1">
    <source>
        <dbReference type="ARBA" id="ARBA00022490"/>
    </source>
</evidence>
<evidence type="ECO:0000256" key="2">
    <source>
        <dbReference type="ARBA" id="ARBA00022552"/>
    </source>
</evidence>
<reference evidence="7 8" key="1">
    <citation type="submission" date="2014-11" db="EMBL/GenBank/DDBJ databases">
        <title>Whole genome shotgun sequence of Sphingomonas parapaucimobilis NBRC 15100.</title>
        <authorList>
            <person name="Katano-Makiyama Y."/>
            <person name="Hosoyama A."/>
            <person name="Hashimoto M."/>
            <person name="Hosoyama Y."/>
            <person name="Noguchi M."/>
            <person name="Numata M."/>
            <person name="Tsuchikane K."/>
            <person name="Hirakata S."/>
            <person name="Uohara A."/>
            <person name="Shimodaira J."/>
            <person name="Ohji S."/>
            <person name="Ichikawa N."/>
            <person name="Kimura A."/>
            <person name="Yamazoe A."/>
            <person name="Fujita N."/>
        </authorList>
    </citation>
    <scope>NUCLEOTIDE SEQUENCE [LARGE SCALE GENOMIC DNA]</scope>
    <source>
        <strain evidence="7 8">NBRC 15100</strain>
    </source>
</reference>
<name>A0A0A1W6M3_9SPHN</name>
<proteinExistence type="inferred from homology"/>
<dbReference type="PIRSF" id="PIRSF003078">
    <property type="entry name" value="GidB"/>
    <property type="match status" value="1"/>
</dbReference>
<gene>
    <name evidence="6 7" type="primary">rsmG</name>
    <name evidence="7" type="ORF">SP5_043_00240</name>
</gene>
<organism evidence="7 8">
    <name type="scientific">Sphingomonas parapaucimobilis NBRC 15100</name>
    <dbReference type="NCBI Taxonomy" id="1219049"/>
    <lineage>
        <taxon>Bacteria</taxon>
        <taxon>Pseudomonadati</taxon>
        <taxon>Pseudomonadota</taxon>
        <taxon>Alphaproteobacteria</taxon>
        <taxon>Sphingomonadales</taxon>
        <taxon>Sphingomonadaceae</taxon>
        <taxon>Sphingomonas</taxon>
    </lineage>
</organism>
<dbReference type="Proteomes" id="UP000032305">
    <property type="component" value="Unassembled WGS sequence"/>
</dbReference>
<comment type="similarity">
    <text evidence="6">Belongs to the methyltransferase superfamily. RNA methyltransferase RsmG family.</text>
</comment>
<dbReference type="eggNOG" id="COG0357">
    <property type="taxonomic scope" value="Bacteria"/>
</dbReference>
<keyword evidence="2 6" id="KW-0698">rRNA processing</keyword>
<dbReference type="HAMAP" id="MF_00074">
    <property type="entry name" value="16SrRNA_methyltr_G"/>
    <property type="match status" value="1"/>
</dbReference>
<dbReference type="GO" id="GO:0005829">
    <property type="term" value="C:cytosol"/>
    <property type="evidence" value="ECO:0007669"/>
    <property type="project" value="TreeGrafter"/>
</dbReference>
<dbReference type="PANTHER" id="PTHR31760:SF0">
    <property type="entry name" value="S-ADENOSYL-L-METHIONINE-DEPENDENT METHYLTRANSFERASES SUPERFAMILY PROTEIN"/>
    <property type="match status" value="1"/>
</dbReference>
<dbReference type="NCBIfam" id="TIGR00138">
    <property type="entry name" value="rsmG_gidB"/>
    <property type="match status" value="1"/>
</dbReference>
<comment type="caution">
    <text evidence="6">Lacks conserved residue(s) required for the propagation of feature annotation.</text>
</comment>
<dbReference type="Gene3D" id="3.40.50.150">
    <property type="entry name" value="Vaccinia Virus protein VP39"/>
    <property type="match status" value="1"/>
</dbReference>